<dbReference type="EC" id="2.7.13.3" evidence="2"/>
<keyword evidence="9" id="KW-0067">ATP-binding</keyword>
<dbReference type="InterPro" id="IPR051315">
    <property type="entry name" value="Bact_Chemotaxis_CheA"/>
</dbReference>
<dbReference type="InterPro" id="IPR002545">
    <property type="entry name" value="CheW-lke_dom"/>
</dbReference>
<dbReference type="CDD" id="cd16916">
    <property type="entry name" value="HATPase_CheA-like"/>
    <property type="match status" value="1"/>
</dbReference>
<dbReference type="PROSITE" id="PS50851">
    <property type="entry name" value="CHEW"/>
    <property type="match status" value="1"/>
</dbReference>
<proteinExistence type="predicted"/>
<dbReference type="InterPro" id="IPR036097">
    <property type="entry name" value="HisK_dim/P_sf"/>
</dbReference>
<dbReference type="SMART" id="SM00387">
    <property type="entry name" value="HATPase_c"/>
    <property type="match status" value="1"/>
</dbReference>
<dbReference type="Gene3D" id="1.20.120.160">
    <property type="entry name" value="HPT domain"/>
    <property type="match status" value="1"/>
</dbReference>
<dbReference type="Pfam" id="PF01627">
    <property type="entry name" value="Hpt"/>
    <property type="match status" value="1"/>
</dbReference>
<dbReference type="SUPFAM" id="SSF50341">
    <property type="entry name" value="CheW-like"/>
    <property type="match status" value="1"/>
</dbReference>
<feature type="domain" description="CheW-like" evidence="14">
    <location>
        <begin position="566"/>
        <end position="698"/>
    </location>
</feature>
<comment type="function">
    <text evidence="11">Involved in the transmission of sensory signals from the chemoreceptors to the flagellar motors. CheA is autophosphorylated; it can transfer its phosphate group to either CheB or CheY.</text>
</comment>
<evidence type="ECO:0000259" key="15">
    <source>
        <dbReference type="PROSITE" id="PS50894"/>
    </source>
</evidence>
<dbReference type="Pfam" id="PF02895">
    <property type="entry name" value="H-kinase_dim"/>
    <property type="match status" value="1"/>
</dbReference>
<accession>A0A7X6DI74</accession>
<keyword evidence="7" id="KW-0547">Nucleotide-binding</keyword>
<evidence type="ECO:0000256" key="2">
    <source>
        <dbReference type="ARBA" id="ARBA00012438"/>
    </source>
</evidence>
<evidence type="ECO:0000259" key="13">
    <source>
        <dbReference type="PROSITE" id="PS50109"/>
    </source>
</evidence>
<evidence type="ECO:0000256" key="10">
    <source>
        <dbReference type="ARBA" id="ARBA00023012"/>
    </source>
</evidence>
<dbReference type="CDD" id="cd00731">
    <property type="entry name" value="CheA_reg"/>
    <property type="match status" value="1"/>
</dbReference>
<dbReference type="InterPro" id="IPR004358">
    <property type="entry name" value="Sig_transdc_His_kin-like_C"/>
</dbReference>
<dbReference type="InterPro" id="IPR036061">
    <property type="entry name" value="CheW-like_dom_sf"/>
</dbReference>
<dbReference type="InterPro" id="IPR004105">
    <property type="entry name" value="CheA-like_dim"/>
</dbReference>
<dbReference type="GO" id="GO:0005737">
    <property type="term" value="C:cytoplasm"/>
    <property type="evidence" value="ECO:0007669"/>
    <property type="project" value="InterPro"/>
</dbReference>
<keyword evidence="8" id="KW-0418">Kinase</keyword>
<evidence type="ECO:0000256" key="5">
    <source>
        <dbReference type="ARBA" id="ARBA00022553"/>
    </source>
</evidence>
<keyword evidence="6" id="KW-0808">Transferase</keyword>
<dbReference type="SMART" id="SM00260">
    <property type="entry name" value="CheW"/>
    <property type="match status" value="1"/>
</dbReference>
<dbReference type="Proteomes" id="UP000521868">
    <property type="component" value="Unassembled WGS sequence"/>
</dbReference>
<evidence type="ECO:0000256" key="12">
    <source>
        <dbReference type="PROSITE-ProRule" id="PRU00110"/>
    </source>
</evidence>
<dbReference type="SUPFAM" id="SSF47226">
    <property type="entry name" value="Histidine-containing phosphotransfer domain, HPT domain"/>
    <property type="match status" value="1"/>
</dbReference>
<dbReference type="PROSITE" id="PS50109">
    <property type="entry name" value="HIS_KIN"/>
    <property type="match status" value="1"/>
</dbReference>
<evidence type="ECO:0000313" key="17">
    <source>
        <dbReference type="Proteomes" id="UP000521868"/>
    </source>
</evidence>
<dbReference type="SUPFAM" id="SSF55874">
    <property type="entry name" value="ATPase domain of HSP90 chaperone/DNA topoisomerase II/histidine kinase"/>
    <property type="match status" value="1"/>
</dbReference>
<dbReference type="SMART" id="SM01231">
    <property type="entry name" value="H-kinase_dim"/>
    <property type="match status" value="1"/>
</dbReference>
<dbReference type="InterPro" id="IPR005467">
    <property type="entry name" value="His_kinase_dom"/>
</dbReference>
<comment type="caution">
    <text evidence="16">The sequence shown here is derived from an EMBL/GenBank/DDBJ whole genome shotgun (WGS) entry which is preliminary data.</text>
</comment>
<dbReference type="InterPro" id="IPR008207">
    <property type="entry name" value="Sig_transdc_His_kin_Hpt_dom"/>
</dbReference>
<dbReference type="Pfam" id="PF02518">
    <property type="entry name" value="HATPase_c"/>
    <property type="match status" value="1"/>
</dbReference>
<dbReference type="InterPro" id="IPR036890">
    <property type="entry name" value="HATPase_C_sf"/>
</dbReference>
<evidence type="ECO:0000256" key="11">
    <source>
        <dbReference type="ARBA" id="ARBA00035100"/>
    </source>
</evidence>
<dbReference type="GO" id="GO:0000155">
    <property type="term" value="F:phosphorelay sensor kinase activity"/>
    <property type="evidence" value="ECO:0007669"/>
    <property type="project" value="InterPro"/>
</dbReference>
<dbReference type="InterPro" id="IPR036641">
    <property type="entry name" value="HPT_dom_sf"/>
</dbReference>
<dbReference type="Pfam" id="PF01584">
    <property type="entry name" value="CheW"/>
    <property type="match status" value="1"/>
</dbReference>
<dbReference type="GO" id="GO:0005524">
    <property type="term" value="F:ATP binding"/>
    <property type="evidence" value="ECO:0007669"/>
    <property type="project" value="UniProtKB-KW"/>
</dbReference>
<dbReference type="PANTHER" id="PTHR43395:SF10">
    <property type="entry name" value="CHEMOTAXIS PROTEIN CHEA"/>
    <property type="match status" value="1"/>
</dbReference>
<dbReference type="FunFam" id="3.30.565.10:FF:000016">
    <property type="entry name" value="Chemotaxis protein CheA, putative"/>
    <property type="match status" value="1"/>
</dbReference>
<evidence type="ECO:0000256" key="6">
    <source>
        <dbReference type="ARBA" id="ARBA00022679"/>
    </source>
</evidence>
<dbReference type="PROSITE" id="PS50894">
    <property type="entry name" value="HPT"/>
    <property type="match status" value="1"/>
</dbReference>
<dbReference type="Gene3D" id="1.10.287.560">
    <property type="entry name" value="Histidine kinase CheA-like, homodimeric domain"/>
    <property type="match status" value="1"/>
</dbReference>
<name>A0A7X6DI74_9BURK</name>
<feature type="domain" description="Histidine kinase" evidence="13">
    <location>
        <begin position="364"/>
        <end position="564"/>
    </location>
</feature>
<dbReference type="Gene3D" id="2.30.30.40">
    <property type="entry name" value="SH3 Domains"/>
    <property type="match status" value="1"/>
</dbReference>
<dbReference type="PRINTS" id="PR00344">
    <property type="entry name" value="BCTRLSENSOR"/>
</dbReference>
<dbReference type="SUPFAM" id="SSF47384">
    <property type="entry name" value="Homodimeric domain of signal transducing histidine kinase"/>
    <property type="match status" value="1"/>
</dbReference>
<reference evidence="16 17" key="1">
    <citation type="journal article" date="2020" name="Nature">
        <title>Bacterial chemolithoautotrophy via manganese oxidation.</title>
        <authorList>
            <person name="Yu H."/>
            <person name="Leadbetter J.R."/>
        </authorList>
    </citation>
    <scope>NUCLEOTIDE SEQUENCE [LARGE SCALE GENOMIC DNA]</scope>
    <source>
        <strain evidence="16 17">RBP-1</strain>
    </source>
</reference>
<gene>
    <name evidence="16" type="ORF">RAMLITH_16890</name>
</gene>
<evidence type="ECO:0000256" key="3">
    <source>
        <dbReference type="ARBA" id="ARBA00021495"/>
    </source>
</evidence>
<dbReference type="InterPro" id="IPR003594">
    <property type="entry name" value="HATPase_dom"/>
</dbReference>
<evidence type="ECO:0000313" key="16">
    <source>
        <dbReference type="EMBL" id="NKE67503.1"/>
    </source>
</evidence>
<feature type="modified residue" description="Phosphohistidine" evidence="12">
    <location>
        <position position="47"/>
    </location>
</feature>
<evidence type="ECO:0000256" key="9">
    <source>
        <dbReference type="ARBA" id="ARBA00022840"/>
    </source>
</evidence>
<keyword evidence="17" id="KW-1185">Reference proteome</keyword>
<comment type="catalytic activity">
    <reaction evidence="1">
        <text>ATP + protein L-histidine = ADP + protein N-phospho-L-histidine.</text>
        <dbReference type="EC" id="2.7.13.3"/>
    </reaction>
</comment>
<dbReference type="GO" id="GO:0006935">
    <property type="term" value="P:chemotaxis"/>
    <property type="evidence" value="ECO:0007669"/>
    <property type="project" value="UniProtKB-KW"/>
</dbReference>
<evidence type="ECO:0000256" key="4">
    <source>
        <dbReference type="ARBA" id="ARBA00022500"/>
    </source>
</evidence>
<sequence>MTHETAAPHTFIVESRELLRDMEAALLTLEQSPADREAISAVFRAMHTIKGSSGVFGFDVIVEFTHAMESVVEEIRAGRLAVDDVLVALLLTCGDHVAALIDCLEPPDRLERLEAARGAGADLLQQLGCYVAVDGAAPRSIARTGANLSPPEGGCAGGGAWHVSARFDPDVLRHGMDPLSFLRYLATLGEVRSVACLWDAMPDATAMDPQACYVGFELQLAGELERDAVEDAFEFVREDSSIVVLPPLAPLASWAGLLRERGEGERLEAALVASGALTPLELEQVLALQRRDRATQPAAAPAAASAPGKIPSRAAAEARSVRVHAGKLDALIDLVGELVIASAGVSLGARRTVDGELREATASMTRLVEEVRDAALSLRMVPIRETFNRFNRVVHDLGRELGKDAELVISGADTELDKSLVEKLSDPLMHLVRNALDHGIESPGQRLLRGKPACGRVQLHAYHETGSIVVEVVDDGGGLDRDRILARAQDAGLVQPGQTLADRDVYQLIMEPGFSTADTVTSVSGRGIGMDVVRRNIESLRGTIHIDSVAAQGTAIALRVPLTLAIIDGFLVDVGRSTYVIPLKMVVECLELPPQDRARVRESGYVNLRGEVLPLLRLRDVFDVAGDAGKRENVVVVNYGDQRAGFVVDALLGEFQTVIKPLGRLFDGLAGISGSTILGSGEVALILDVPGLVQRATQAGGPRQSQATASTVERG</sequence>
<dbReference type="PANTHER" id="PTHR43395">
    <property type="entry name" value="SENSOR HISTIDINE KINASE CHEA"/>
    <property type="match status" value="1"/>
</dbReference>
<dbReference type="RefSeq" id="WP_168108625.1">
    <property type="nucleotide sequence ID" value="NZ_VTOX01000006.1"/>
</dbReference>
<protein>
    <recommendedName>
        <fullName evidence="3">Chemotaxis protein CheA</fullName>
        <ecNumber evidence="2">2.7.13.3</ecNumber>
    </recommendedName>
</protein>
<dbReference type="CDD" id="cd00088">
    <property type="entry name" value="HPT"/>
    <property type="match status" value="1"/>
</dbReference>
<feature type="domain" description="HPt" evidence="15">
    <location>
        <begin position="1"/>
        <end position="104"/>
    </location>
</feature>
<keyword evidence="4" id="KW-0145">Chemotaxis</keyword>
<keyword evidence="10" id="KW-0902">Two-component regulatory system</keyword>
<dbReference type="SMART" id="SM00073">
    <property type="entry name" value="HPT"/>
    <property type="match status" value="1"/>
</dbReference>
<keyword evidence="5 12" id="KW-0597">Phosphoprotein</keyword>
<evidence type="ECO:0000256" key="8">
    <source>
        <dbReference type="ARBA" id="ARBA00022777"/>
    </source>
</evidence>
<evidence type="ECO:0000256" key="1">
    <source>
        <dbReference type="ARBA" id="ARBA00000085"/>
    </source>
</evidence>
<dbReference type="EMBL" id="VTOX01000006">
    <property type="protein sequence ID" value="NKE67503.1"/>
    <property type="molecule type" value="Genomic_DNA"/>
</dbReference>
<dbReference type="AlphaFoldDB" id="A0A7X6DI74"/>
<evidence type="ECO:0000256" key="7">
    <source>
        <dbReference type="ARBA" id="ARBA00022741"/>
    </source>
</evidence>
<dbReference type="Gene3D" id="3.30.565.10">
    <property type="entry name" value="Histidine kinase-like ATPase, C-terminal domain"/>
    <property type="match status" value="1"/>
</dbReference>
<dbReference type="InterPro" id="IPR037006">
    <property type="entry name" value="CheA-like_homodim_sf"/>
</dbReference>
<organism evidence="16 17">
    <name type="scientific">Ramlibacter lithotrophicus</name>
    <dbReference type="NCBI Taxonomy" id="2606681"/>
    <lineage>
        <taxon>Bacteria</taxon>
        <taxon>Pseudomonadati</taxon>
        <taxon>Pseudomonadota</taxon>
        <taxon>Betaproteobacteria</taxon>
        <taxon>Burkholderiales</taxon>
        <taxon>Comamonadaceae</taxon>
        <taxon>Ramlibacter</taxon>
    </lineage>
</organism>
<evidence type="ECO:0000259" key="14">
    <source>
        <dbReference type="PROSITE" id="PS50851"/>
    </source>
</evidence>